<organism evidence="1 2">
    <name type="scientific">Delitschia confertaspora ATCC 74209</name>
    <dbReference type="NCBI Taxonomy" id="1513339"/>
    <lineage>
        <taxon>Eukaryota</taxon>
        <taxon>Fungi</taxon>
        <taxon>Dikarya</taxon>
        <taxon>Ascomycota</taxon>
        <taxon>Pezizomycotina</taxon>
        <taxon>Dothideomycetes</taxon>
        <taxon>Pleosporomycetidae</taxon>
        <taxon>Pleosporales</taxon>
        <taxon>Delitschiaceae</taxon>
        <taxon>Delitschia</taxon>
    </lineage>
</organism>
<dbReference type="Proteomes" id="UP000799536">
    <property type="component" value="Unassembled WGS sequence"/>
</dbReference>
<keyword evidence="2" id="KW-1185">Reference proteome</keyword>
<sequence length="217" mass="24577">MSSFLTLTTEKGTFSSNATLYKAVLTNSLPLAHTAICFGTNPNYTPHTCWQVECGTASSEYKTIFQQCTTCEMIVLLLERGTDLSPSLYSCKKFAPAQNSTDNIRRLLVGLPLLPSSLPERNWSDCIAKSDYQYGRERCFGEVNPERMYIPFWNTMVRWGVGAWKSGKEAEHPPKHPLPNLLTENFPVFGRTPTLMCPTLRPIHHRHLLPLCRRPGR</sequence>
<accession>A0A9P4JI52</accession>
<reference evidence="1" key="1">
    <citation type="journal article" date="2020" name="Stud. Mycol.">
        <title>101 Dothideomycetes genomes: a test case for predicting lifestyles and emergence of pathogens.</title>
        <authorList>
            <person name="Haridas S."/>
            <person name="Albert R."/>
            <person name="Binder M."/>
            <person name="Bloem J."/>
            <person name="Labutti K."/>
            <person name="Salamov A."/>
            <person name="Andreopoulos B."/>
            <person name="Baker S."/>
            <person name="Barry K."/>
            <person name="Bills G."/>
            <person name="Bluhm B."/>
            <person name="Cannon C."/>
            <person name="Castanera R."/>
            <person name="Culley D."/>
            <person name="Daum C."/>
            <person name="Ezra D."/>
            <person name="Gonzalez J."/>
            <person name="Henrissat B."/>
            <person name="Kuo A."/>
            <person name="Liang C."/>
            <person name="Lipzen A."/>
            <person name="Lutzoni F."/>
            <person name="Magnuson J."/>
            <person name="Mondo S."/>
            <person name="Nolan M."/>
            <person name="Ohm R."/>
            <person name="Pangilinan J."/>
            <person name="Park H.-J."/>
            <person name="Ramirez L."/>
            <person name="Alfaro M."/>
            <person name="Sun H."/>
            <person name="Tritt A."/>
            <person name="Yoshinaga Y."/>
            <person name="Zwiers L.-H."/>
            <person name="Turgeon B."/>
            <person name="Goodwin S."/>
            <person name="Spatafora J."/>
            <person name="Crous P."/>
            <person name="Grigoriev I."/>
        </authorList>
    </citation>
    <scope>NUCLEOTIDE SEQUENCE</scope>
    <source>
        <strain evidence="1">ATCC 74209</strain>
    </source>
</reference>
<comment type="caution">
    <text evidence="1">The sequence shown here is derived from an EMBL/GenBank/DDBJ whole genome shotgun (WGS) entry which is preliminary data.</text>
</comment>
<proteinExistence type="predicted"/>
<evidence type="ECO:0000313" key="1">
    <source>
        <dbReference type="EMBL" id="KAF2197644.1"/>
    </source>
</evidence>
<protein>
    <submittedName>
        <fullName evidence="1">Uncharacterized protein</fullName>
    </submittedName>
</protein>
<dbReference type="AlphaFoldDB" id="A0A9P4JI52"/>
<gene>
    <name evidence="1" type="ORF">GQ43DRAFT_196277</name>
</gene>
<name>A0A9P4JI52_9PLEO</name>
<dbReference type="EMBL" id="ML994213">
    <property type="protein sequence ID" value="KAF2197644.1"/>
    <property type="molecule type" value="Genomic_DNA"/>
</dbReference>
<evidence type="ECO:0000313" key="2">
    <source>
        <dbReference type="Proteomes" id="UP000799536"/>
    </source>
</evidence>